<dbReference type="Gene3D" id="3.40.50.720">
    <property type="entry name" value="NAD(P)-binding Rossmann-like Domain"/>
    <property type="match status" value="1"/>
</dbReference>
<dbReference type="InterPro" id="IPR000594">
    <property type="entry name" value="ThiF_NAD_FAD-bd"/>
</dbReference>
<reference evidence="2" key="1">
    <citation type="submission" date="2018-05" db="EMBL/GenBank/DDBJ databases">
        <authorList>
            <person name="Lanie J.A."/>
            <person name="Ng W.-L."/>
            <person name="Kazmierczak K.M."/>
            <person name="Andrzejewski T.M."/>
            <person name="Davidsen T.M."/>
            <person name="Wayne K.J."/>
            <person name="Tettelin H."/>
            <person name="Glass J.I."/>
            <person name="Rusch D."/>
            <person name="Podicherti R."/>
            <person name="Tsui H.-C.T."/>
            <person name="Winkler M.E."/>
        </authorList>
    </citation>
    <scope>NUCLEOTIDE SEQUENCE</scope>
</reference>
<dbReference type="InterPro" id="IPR035985">
    <property type="entry name" value="Ubiquitin-activating_enz"/>
</dbReference>
<dbReference type="EMBL" id="UINC01072257">
    <property type="protein sequence ID" value="SVC07755.1"/>
    <property type="molecule type" value="Genomic_DNA"/>
</dbReference>
<evidence type="ECO:0000313" key="2">
    <source>
        <dbReference type="EMBL" id="SVC07755.1"/>
    </source>
</evidence>
<protein>
    <recommendedName>
        <fullName evidence="1">THIF-type NAD/FAD binding fold domain-containing protein</fullName>
    </recommendedName>
</protein>
<accession>A0A382J868</accession>
<organism evidence="2">
    <name type="scientific">marine metagenome</name>
    <dbReference type="NCBI Taxonomy" id="408172"/>
    <lineage>
        <taxon>unclassified sequences</taxon>
        <taxon>metagenomes</taxon>
        <taxon>ecological metagenomes</taxon>
    </lineage>
</organism>
<dbReference type="GO" id="GO:0008641">
    <property type="term" value="F:ubiquitin-like modifier activating enzyme activity"/>
    <property type="evidence" value="ECO:0007669"/>
    <property type="project" value="InterPro"/>
</dbReference>
<feature type="non-terminal residue" evidence="2">
    <location>
        <position position="333"/>
    </location>
</feature>
<evidence type="ECO:0000259" key="1">
    <source>
        <dbReference type="Pfam" id="PF00899"/>
    </source>
</evidence>
<name>A0A382J868_9ZZZZ</name>
<dbReference type="SUPFAM" id="SSF69572">
    <property type="entry name" value="Activating enzymes of the ubiquitin-like proteins"/>
    <property type="match status" value="1"/>
</dbReference>
<feature type="domain" description="THIF-type NAD/FAD binding fold" evidence="1">
    <location>
        <begin position="23"/>
        <end position="214"/>
    </location>
</feature>
<gene>
    <name evidence="2" type="ORF">METZ01_LOCUS260609</name>
</gene>
<sequence>MQNTNTEPTAEVRMNDEYTDNDDYEIAIIGAGGIGSNLAPLLIQALHRGALIESVGIVNIRIYDGDRVEESNLSHQRFMPTDIGKHKVEAIKEAMEPFESDRLKIHACPWNVRSLDDMTPPDLTVAAVDSPQARMIVHDSEGLWLDCRCRGDSTITLDFRVDDKMADDLTPENQEPASCQLPGALESGNIQFGYMAAATHAAQWVMQCLRYILGEERAVPPLPQAKSLTTGTMAFLPMKREQPPLEPRGSTRPHRHPDEVIDHCIGSGDHDSAPIRETIAALAMDGDHQQVWDISDRMSREVSVLVDNEGLVWVDVGSSGDVQLSPPKGSTLP</sequence>
<proteinExistence type="predicted"/>
<dbReference type="Pfam" id="PF00899">
    <property type="entry name" value="ThiF"/>
    <property type="match status" value="1"/>
</dbReference>
<dbReference type="AlphaFoldDB" id="A0A382J868"/>